<reference evidence="1 2" key="1">
    <citation type="submission" date="2018-11" db="EMBL/GenBank/DDBJ databases">
        <title>Tabrizicola sp. isolated from sediment of alpine lake.</title>
        <authorList>
            <person name="Liu Z."/>
        </authorList>
    </citation>
    <scope>NUCLEOTIDE SEQUENCE [LARGE SCALE GENOMIC DNA]</scope>
    <source>
        <strain evidence="1 2">DRYC-M-16</strain>
    </source>
</reference>
<dbReference type="CDD" id="cd24012">
    <property type="entry name" value="ASKHA_NBD_KDGal-kinase"/>
    <property type="match status" value="1"/>
</dbReference>
<name>A0ABY2KPP2_9RHOB</name>
<dbReference type="Gene3D" id="3.30.420.310">
    <property type="entry name" value="2-keto-3-deoxy-galactonokinase, C-terminal domain"/>
    <property type="match status" value="1"/>
</dbReference>
<dbReference type="InterPro" id="IPR007729">
    <property type="entry name" value="DGOK"/>
</dbReference>
<protein>
    <submittedName>
        <fullName evidence="1">2-dehydro-3-deoxygalactonokinase</fullName>
    </submittedName>
</protein>
<dbReference type="InterPro" id="IPR042257">
    <property type="entry name" value="DGOK_C"/>
</dbReference>
<accession>A0ABY2KPP2</accession>
<comment type="caution">
    <text evidence="1">The sequence shown here is derived from an EMBL/GenBank/DDBJ whole genome shotgun (WGS) entry which is preliminary data.</text>
</comment>
<evidence type="ECO:0000313" key="1">
    <source>
        <dbReference type="EMBL" id="TGD44624.1"/>
    </source>
</evidence>
<dbReference type="EMBL" id="RPEM01000002">
    <property type="protein sequence ID" value="TGD44624.1"/>
    <property type="molecule type" value="Genomic_DNA"/>
</dbReference>
<evidence type="ECO:0000313" key="2">
    <source>
        <dbReference type="Proteomes" id="UP000297741"/>
    </source>
</evidence>
<dbReference type="Pfam" id="PF05035">
    <property type="entry name" value="DGOK"/>
    <property type="match status" value="1"/>
</dbReference>
<proteinExistence type="predicted"/>
<gene>
    <name evidence="1" type="ORF">EEB11_03330</name>
</gene>
<organism evidence="1 2">
    <name type="scientific">Pseudotabrizicola sediminis</name>
    <dbReference type="NCBI Taxonomy" id="2486418"/>
    <lineage>
        <taxon>Bacteria</taxon>
        <taxon>Pseudomonadati</taxon>
        <taxon>Pseudomonadota</taxon>
        <taxon>Alphaproteobacteria</taxon>
        <taxon>Rhodobacterales</taxon>
        <taxon>Paracoccaceae</taxon>
        <taxon>Pseudotabrizicola</taxon>
    </lineage>
</organism>
<dbReference type="InterPro" id="IPR042258">
    <property type="entry name" value="DGOK_N"/>
</dbReference>
<dbReference type="Proteomes" id="UP000297741">
    <property type="component" value="Unassembled WGS sequence"/>
</dbReference>
<keyword evidence="2" id="KW-1185">Reference proteome</keyword>
<sequence length="312" mass="32965">MACNDVGGRGRTAVTPDWIAVDWGTSNLRVWAMGPDGILAQAMSDDGMGRLSPDRFEPALLALIAPWLGTGVKPVIACGMVGSRQGWHEAPYRAVPCAPLDRAGLVRVPVKDARVAVYIAPGLKQTRPADVMRGEETQIAGALALHPAFDGVMCLPGTHSKWAHISAGEVVSFQTYLTGEMFALLSEHSVLRHGMAGKGWDDAAFDTGLSDALSRPDRIGAQLFTLRAEGLIADLPSDQARARLSGLLIGVELAAAKPYWLGQPVTLIGAEALCRSYARALSAQGVTARILPATECTLAGLASLARTLETHP</sequence>
<dbReference type="Gene3D" id="3.30.420.300">
    <property type="entry name" value="2-keto-3-deoxy-galactonokinase, substrate binding domain"/>
    <property type="match status" value="1"/>
</dbReference>